<dbReference type="InterPro" id="IPR026564">
    <property type="entry name" value="Transcrip_reg_TACO1-like_dom3"/>
</dbReference>
<comment type="function">
    <text evidence="7">Acts as a translational activator of mitochondrially-encoded cytochrome c oxidase 1.</text>
</comment>
<evidence type="ECO:0000256" key="5">
    <source>
        <dbReference type="ARBA" id="ARBA00023128"/>
    </source>
</evidence>
<accession>A0AAE0VWK7</accession>
<dbReference type="PANTHER" id="PTHR12532:SF0">
    <property type="entry name" value="TRANSLATIONAL ACTIVATOR OF CYTOCHROME C OXIDASE 1"/>
    <property type="match status" value="1"/>
</dbReference>
<organism evidence="12 13">
    <name type="scientific">Potamilus streckersoni</name>
    <dbReference type="NCBI Taxonomy" id="2493646"/>
    <lineage>
        <taxon>Eukaryota</taxon>
        <taxon>Metazoa</taxon>
        <taxon>Spiralia</taxon>
        <taxon>Lophotrochozoa</taxon>
        <taxon>Mollusca</taxon>
        <taxon>Bivalvia</taxon>
        <taxon>Autobranchia</taxon>
        <taxon>Heteroconchia</taxon>
        <taxon>Palaeoheterodonta</taxon>
        <taxon>Unionida</taxon>
        <taxon>Unionoidea</taxon>
        <taxon>Unionidae</taxon>
        <taxon>Ambleminae</taxon>
        <taxon>Lampsilini</taxon>
        <taxon>Potamilus</taxon>
    </lineage>
</organism>
<reference evidence="12" key="3">
    <citation type="submission" date="2023-05" db="EMBL/GenBank/DDBJ databases">
        <authorList>
            <person name="Smith C.H."/>
        </authorList>
    </citation>
    <scope>NUCLEOTIDE SEQUENCE</scope>
    <source>
        <strain evidence="12">CHS0354</strain>
        <tissue evidence="12">Mantle</tissue>
    </source>
</reference>
<comment type="similarity">
    <text evidence="2">Belongs to the TACO1 family.</text>
</comment>
<dbReference type="EMBL" id="JAEAOA010000264">
    <property type="protein sequence ID" value="KAK3592786.1"/>
    <property type="molecule type" value="Genomic_DNA"/>
</dbReference>
<protein>
    <recommendedName>
        <fullName evidence="8">Translational activator of cytochrome c oxidase 1</fullName>
    </recommendedName>
    <alternativeName>
        <fullName evidence="9">Coiled-coil domain-containing protein 44</fullName>
    </alternativeName>
</protein>
<dbReference type="InterPro" id="IPR029072">
    <property type="entry name" value="YebC-like"/>
</dbReference>
<dbReference type="FunFam" id="1.10.10.200:FF:000002">
    <property type="entry name" value="Probable transcriptional regulatory protein CLM62_37755"/>
    <property type="match status" value="1"/>
</dbReference>
<dbReference type="FunFam" id="3.30.70.980:FF:000008">
    <property type="entry name" value="Translational activator of cytochrome c oxidase 1"/>
    <property type="match status" value="1"/>
</dbReference>
<dbReference type="Gene3D" id="3.30.70.980">
    <property type="match status" value="2"/>
</dbReference>
<proteinExistence type="inferred from homology"/>
<evidence type="ECO:0000256" key="8">
    <source>
        <dbReference type="ARBA" id="ARBA00073666"/>
    </source>
</evidence>
<dbReference type="GO" id="GO:0005739">
    <property type="term" value="C:mitochondrion"/>
    <property type="evidence" value="ECO:0007669"/>
    <property type="project" value="UniProtKB-SubCell"/>
</dbReference>
<sequence>MFPATILQLCRSSASKFKNLVRRTHISQYHMDINNGQSGITVLGPQCMTHRSKRSSMLLSIVRTMAGHSHWANIKHTKEARDNQRASFMAKLAHRAMNAVREGGGADPTKNKQLSKIIEQARQNDIPNKRIEELLKKLSSSSDAASALLLEATGPGGSALVIEALAEKPKKAMQEIESYIKKLGGRVGGAMHCFERKGVITVVLPDDVTDDKVDMDKFLEVAIEVGAEDVAFGKEDNRLTLQFLTDVKELHSVKVQLEGRQLPVESCEYQYIPTMMVSLNPVEMETVSKLVEKINSHPDVTNIYDNIAASSNS</sequence>
<dbReference type="InterPro" id="IPR017856">
    <property type="entry name" value="Integrase-like_N"/>
</dbReference>
<comment type="subcellular location">
    <subcellularLocation>
        <location evidence="1">Mitochondrion</location>
    </subcellularLocation>
</comment>
<keyword evidence="13" id="KW-1185">Reference proteome</keyword>
<dbReference type="InterPro" id="IPR002876">
    <property type="entry name" value="Transcrip_reg_TACO1-like"/>
</dbReference>
<dbReference type="Pfam" id="PF20772">
    <property type="entry name" value="TACO1_YebC_N"/>
    <property type="match status" value="1"/>
</dbReference>
<gene>
    <name evidence="12" type="ORF">CHS0354_003229</name>
</gene>
<reference evidence="12" key="2">
    <citation type="journal article" date="2021" name="Genome Biol. Evol.">
        <title>Developing a high-quality reference genome for a parasitic bivalve with doubly uniparental inheritance (Bivalvia: Unionida).</title>
        <authorList>
            <person name="Smith C.H."/>
        </authorList>
    </citation>
    <scope>NUCLEOTIDE SEQUENCE</scope>
    <source>
        <strain evidence="12">CHS0354</strain>
        <tissue evidence="12">Mantle</tissue>
    </source>
</reference>
<keyword evidence="6" id="KW-0010">Activator</keyword>
<feature type="domain" description="TACO1/YebC-like N-terminal" evidence="11">
    <location>
        <begin position="69"/>
        <end position="139"/>
    </location>
</feature>
<evidence type="ECO:0000313" key="13">
    <source>
        <dbReference type="Proteomes" id="UP001195483"/>
    </source>
</evidence>
<dbReference type="SUPFAM" id="SSF75625">
    <property type="entry name" value="YebC-like"/>
    <property type="match status" value="1"/>
</dbReference>
<dbReference type="InterPro" id="IPR049083">
    <property type="entry name" value="TACO1_YebC_N"/>
</dbReference>
<keyword evidence="5" id="KW-0496">Mitochondrion</keyword>
<evidence type="ECO:0000256" key="3">
    <source>
        <dbReference type="ARBA" id="ARBA00022845"/>
    </source>
</evidence>
<reference evidence="12" key="1">
    <citation type="journal article" date="2021" name="Genome Biol. Evol.">
        <title>A High-Quality Reference Genome for a Parasitic Bivalve with Doubly Uniparental Inheritance (Bivalvia: Unionida).</title>
        <authorList>
            <person name="Smith C.H."/>
        </authorList>
    </citation>
    <scope>NUCLEOTIDE SEQUENCE</scope>
    <source>
        <strain evidence="12">CHS0354</strain>
    </source>
</reference>
<dbReference type="GO" id="GO:0006417">
    <property type="term" value="P:regulation of translation"/>
    <property type="evidence" value="ECO:0007669"/>
    <property type="project" value="UniProtKB-KW"/>
</dbReference>
<name>A0AAE0VWK7_9BIVA</name>
<evidence type="ECO:0000256" key="1">
    <source>
        <dbReference type="ARBA" id="ARBA00004173"/>
    </source>
</evidence>
<feature type="domain" description="TACO1/YebC-like second and third" evidence="10">
    <location>
        <begin position="148"/>
        <end position="307"/>
    </location>
</feature>
<keyword evidence="3" id="KW-0810">Translation regulation</keyword>
<evidence type="ECO:0000256" key="7">
    <source>
        <dbReference type="ARBA" id="ARBA00053642"/>
    </source>
</evidence>
<evidence type="ECO:0000256" key="4">
    <source>
        <dbReference type="ARBA" id="ARBA00023054"/>
    </source>
</evidence>
<dbReference type="AlphaFoldDB" id="A0AAE0VWK7"/>
<dbReference type="PANTHER" id="PTHR12532">
    <property type="entry name" value="TRANSLATIONAL ACTIVATOR OF CYTOCHROME C OXIDASE 1"/>
    <property type="match status" value="1"/>
</dbReference>
<comment type="caution">
    <text evidence="12">The sequence shown here is derived from an EMBL/GenBank/DDBJ whole genome shotgun (WGS) entry which is preliminary data.</text>
</comment>
<evidence type="ECO:0000259" key="10">
    <source>
        <dbReference type="Pfam" id="PF01709"/>
    </source>
</evidence>
<evidence type="ECO:0000313" key="12">
    <source>
        <dbReference type="EMBL" id="KAK3592786.1"/>
    </source>
</evidence>
<evidence type="ECO:0000256" key="6">
    <source>
        <dbReference type="ARBA" id="ARBA00023159"/>
    </source>
</evidence>
<dbReference type="Pfam" id="PF01709">
    <property type="entry name" value="Transcrip_reg"/>
    <property type="match status" value="1"/>
</dbReference>
<dbReference type="Gene3D" id="1.10.10.200">
    <property type="match status" value="1"/>
</dbReference>
<keyword evidence="4" id="KW-0175">Coiled coil</keyword>
<evidence type="ECO:0000256" key="9">
    <source>
        <dbReference type="ARBA" id="ARBA00075676"/>
    </source>
</evidence>
<dbReference type="InterPro" id="IPR048300">
    <property type="entry name" value="TACO1_YebC-like_2nd/3rd_dom"/>
</dbReference>
<dbReference type="Proteomes" id="UP001195483">
    <property type="component" value="Unassembled WGS sequence"/>
</dbReference>
<evidence type="ECO:0000256" key="2">
    <source>
        <dbReference type="ARBA" id="ARBA00008724"/>
    </source>
</evidence>
<evidence type="ECO:0000259" key="11">
    <source>
        <dbReference type="Pfam" id="PF20772"/>
    </source>
</evidence>